<gene>
    <name evidence="3" type="ORF">P879_11766</name>
</gene>
<keyword evidence="4" id="KW-1185">Reference proteome</keyword>
<proteinExistence type="predicted"/>
<feature type="coiled-coil region" evidence="1">
    <location>
        <begin position="42"/>
        <end position="69"/>
    </location>
</feature>
<evidence type="ECO:0000256" key="2">
    <source>
        <dbReference type="SAM" id="SignalP"/>
    </source>
</evidence>
<sequence length="104" mass="11933">MEVFITPSSLCFLFFLTLFPTKAGSALHSELDAQVRANEMRINLLAKQNIRLKNARSKLKDENEKTQKQTVTSPSLKTRVYKHSCTTNTGMKNEMELDHIWCLT</sequence>
<dbReference type="Proteomes" id="UP000699462">
    <property type="component" value="Unassembled WGS sequence"/>
</dbReference>
<evidence type="ECO:0000313" key="3">
    <source>
        <dbReference type="EMBL" id="KAF8562490.1"/>
    </source>
</evidence>
<feature type="chain" id="PRO_5035803303" evidence="2">
    <location>
        <begin position="26"/>
        <end position="104"/>
    </location>
</feature>
<accession>A0A8T0D3R5</accession>
<dbReference type="AlphaFoldDB" id="A0A8T0D3R5"/>
<comment type="caution">
    <text evidence="3">The sequence shown here is derived from an EMBL/GenBank/DDBJ whole genome shotgun (WGS) entry which is preliminary data.</text>
</comment>
<evidence type="ECO:0000313" key="4">
    <source>
        <dbReference type="Proteomes" id="UP000699462"/>
    </source>
</evidence>
<name>A0A8T0D3R5_9TREM</name>
<dbReference type="EMBL" id="JTDF01019712">
    <property type="protein sequence ID" value="KAF8562490.1"/>
    <property type="molecule type" value="Genomic_DNA"/>
</dbReference>
<organism evidence="3 4">
    <name type="scientific">Paragonimus westermani</name>
    <dbReference type="NCBI Taxonomy" id="34504"/>
    <lineage>
        <taxon>Eukaryota</taxon>
        <taxon>Metazoa</taxon>
        <taxon>Spiralia</taxon>
        <taxon>Lophotrochozoa</taxon>
        <taxon>Platyhelminthes</taxon>
        <taxon>Trematoda</taxon>
        <taxon>Digenea</taxon>
        <taxon>Plagiorchiida</taxon>
        <taxon>Troglotremata</taxon>
        <taxon>Troglotrematidae</taxon>
        <taxon>Paragonimus</taxon>
    </lineage>
</organism>
<evidence type="ECO:0000256" key="1">
    <source>
        <dbReference type="SAM" id="Coils"/>
    </source>
</evidence>
<keyword evidence="2" id="KW-0732">Signal</keyword>
<feature type="signal peptide" evidence="2">
    <location>
        <begin position="1"/>
        <end position="25"/>
    </location>
</feature>
<protein>
    <submittedName>
        <fullName evidence="3">Uncharacterized protein</fullName>
    </submittedName>
</protein>
<keyword evidence="1" id="KW-0175">Coiled coil</keyword>
<reference evidence="3 4" key="1">
    <citation type="submission" date="2019-07" db="EMBL/GenBank/DDBJ databases">
        <title>Annotation for the trematode Paragonimus westermani.</title>
        <authorList>
            <person name="Choi Y.-J."/>
        </authorList>
    </citation>
    <scope>NUCLEOTIDE SEQUENCE [LARGE SCALE GENOMIC DNA]</scope>
    <source>
        <strain evidence="3">180907_Pwestermani</strain>
    </source>
</reference>